<dbReference type="AlphaFoldDB" id="A0A7R9KHC0"/>
<evidence type="ECO:0000313" key="6">
    <source>
        <dbReference type="Proteomes" id="UP000759131"/>
    </source>
</evidence>
<evidence type="ECO:0000256" key="1">
    <source>
        <dbReference type="ARBA" id="ARBA00008427"/>
    </source>
</evidence>
<dbReference type="InterPro" id="IPR001147">
    <property type="entry name" value="Ribosomal_eL21"/>
</dbReference>
<dbReference type="GO" id="GO:0003735">
    <property type="term" value="F:structural constituent of ribosome"/>
    <property type="evidence" value="ECO:0007669"/>
    <property type="project" value="InterPro"/>
</dbReference>
<proteinExistence type="inferred from homology"/>
<evidence type="ECO:0000256" key="3">
    <source>
        <dbReference type="ARBA" id="ARBA00023274"/>
    </source>
</evidence>
<sequence length="126" mass="14960">MTTFQSIVNLEFIFCKPSRMRSNGYRRGTRTLFRKDFKKRGMPNPTKVLQPFKMGDLVDCKVDPSIVKGMPHKYYHGQTGKGISISRGQFMQELSICIFRRVIWIPKEDMQNIRREFLRLEKQVIR</sequence>
<dbReference type="GO" id="GO:0005840">
    <property type="term" value="C:ribosome"/>
    <property type="evidence" value="ECO:0007669"/>
    <property type="project" value="UniProtKB-KW"/>
</dbReference>
<gene>
    <name evidence="5" type="ORF">OSB1V03_LOCUS3438</name>
</gene>
<accession>A0A7R9KHC0</accession>
<comment type="similarity">
    <text evidence="1">Belongs to the eukaryotic ribosomal protein eL21 family.</text>
</comment>
<organism evidence="5">
    <name type="scientific">Medioppia subpectinata</name>
    <dbReference type="NCBI Taxonomy" id="1979941"/>
    <lineage>
        <taxon>Eukaryota</taxon>
        <taxon>Metazoa</taxon>
        <taxon>Ecdysozoa</taxon>
        <taxon>Arthropoda</taxon>
        <taxon>Chelicerata</taxon>
        <taxon>Arachnida</taxon>
        <taxon>Acari</taxon>
        <taxon>Acariformes</taxon>
        <taxon>Sarcoptiformes</taxon>
        <taxon>Oribatida</taxon>
        <taxon>Brachypylina</taxon>
        <taxon>Oppioidea</taxon>
        <taxon>Oppiidae</taxon>
        <taxon>Medioppia</taxon>
    </lineage>
</organism>
<dbReference type="InterPro" id="IPR036948">
    <property type="entry name" value="Ribosomal_eL21_sf"/>
</dbReference>
<dbReference type="OrthoDB" id="1539250at2759"/>
<dbReference type="FunFam" id="2.30.30.70:FF:000001">
    <property type="entry name" value="60S ribosomal protein L21"/>
    <property type="match status" value="1"/>
</dbReference>
<evidence type="ECO:0000256" key="4">
    <source>
        <dbReference type="ARBA" id="ARBA00035327"/>
    </source>
</evidence>
<dbReference type="GO" id="GO:1990904">
    <property type="term" value="C:ribonucleoprotein complex"/>
    <property type="evidence" value="ECO:0007669"/>
    <property type="project" value="UniProtKB-KW"/>
</dbReference>
<dbReference type="PROSITE" id="PS01171">
    <property type="entry name" value="RIBOSOMAL_L21E"/>
    <property type="match status" value="1"/>
</dbReference>
<dbReference type="EMBL" id="OC855968">
    <property type="protein sequence ID" value="CAD7622977.1"/>
    <property type="molecule type" value="Genomic_DNA"/>
</dbReference>
<evidence type="ECO:0000313" key="5">
    <source>
        <dbReference type="EMBL" id="CAD7622977.1"/>
    </source>
</evidence>
<dbReference type="Pfam" id="PF01157">
    <property type="entry name" value="Ribosomal_L21e"/>
    <property type="match status" value="1"/>
</dbReference>
<dbReference type="PANTHER" id="PTHR20981">
    <property type="entry name" value="60S RIBOSOMAL PROTEIN L21"/>
    <property type="match status" value="1"/>
</dbReference>
<keyword evidence="6" id="KW-1185">Reference proteome</keyword>
<dbReference type="Proteomes" id="UP000759131">
    <property type="component" value="Unassembled WGS sequence"/>
</dbReference>
<keyword evidence="3" id="KW-0687">Ribonucleoprotein</keyword>
<dbReference type="GO" id="GO:0006412">
    <property type="term" value="P:translation"/>
    <property type="evidence" value="ECO:0007669"/>
    <property type="project" value="InterPro"/>
</dbReference>
<dbReference type="InterPro" id="IPR018259">
    <property type="entry name" value="Ribosomal_eL21_CS"/>
</dbReference>
<keyword evidence="2" id="KW-0689">Ribosomal protein</keyword>
<reference evidence="5" key="1">
    <citation type="submission" date="2020-11" db="EMBL/GenBank/DDBJ databases">
        <authorList>
            <person name="Tran Van P."/>
        </authorList>
    </citation>
    <scope>NUCLEOTIDE SEQUENCE</scope>
</reference>
<name>A0A7R9KHC0_9ACAR</name>
<dbReference type="EMBL" id="CAJPIZ010001393">
    <property type="protein sequence ID" value="CAG2103407.1"/>
    <property type="molecule type" value="Genomic_DNA"/>
</dbReference>
<dbReference type="Gene3D" id="2.30.30.70">
    <property type="entry name" value="Ribosomal protein L21"/>
    <property type="match status" value="1"/>
</dbReference>
<evidence type="ECO:0000256" key="2">
    <source>
        <dbReference type="ARBA" id="ARBA00022980"/>
    </source>
</evidence>
<dbReference type="InterPro" id="IPR008991">
    <property type="entry name" value="Translation_prot_SH3-like_sf"/>
</dbReference>
<dbReference type="SUPFAM" id="SSF50104">
    <property type="entry name" value="Translation proteins SH3-like domain"/>
    <property type="match status" value="1"/>
</dbReference>
<protein>
    <recommendedName>
        <fullName evidence="4">60S ribosomal protein L21</fullName>
    </recommendedName>
</protein>